<evidence type="ECO:0000313" key="2">
    <source>
        <dbReference type="Proteomes" id="UP000055024"/>
    </source>
</evidence>
<protein>
    <submittedName>
        <fullName evidence="1">Uncharacterized protein</fullName>
    </submittedName>
</protein>
<name>A0A0V1I497_9BILA</name>
<comment type="caution">
    <text evidence="1">The sequence shown here is derived from an EMBL/GenBank/DDBJ whole genome shotgun (WGS) entry which is preliminary data.</text>
</comment>
<gene>
    <name evidence="1" type="ORF">T11_11485</name>
</gene>
<keyword evidence="2" id="KW-1185">Reference proteome</keyword>
<accession>A0A0V1I497</accession>
<sequence>MILTQHALRLFRPNNVVTCETVFEYRLCSCFLLKPLSLEPDNPNLHRNPELLVGCDVRVTLEWRVNNVILTLLSLRRASDSAIPNCLAHSWIELENHQPDCSQHFRYAFHQTLPSIQKEITSSSVISGCLSAPSPNLQQVDVWISEIMVRNKGVFISSKILWMKRTGVLLLRKACKSTISNKYN</sequence>
<evidence type="ECO:0000313" key="1">
    <source>
        <dbReference type="EMBL" id="KRZ17681.1"/>
    </source>
</evidence>
<proteinExistence type="predicted"/>
<dbReference type="Proteomes" id="UP000055024">
    <property type="component" value="Unassembled WGS sequence"/>
</dbReference>
<dbReference type="EMBL" id="JYDP01000006">
    <property type="protein sequence ID" value="KRZ17681.1"/>
    <property type="molecule type" value="Genomic_DNA"/>
</dbReference>
<organism evidence="1 2">
    <name type="scientific">Trichinella zimbabwensis</name>
    <dbReference type="NCBI Taxonomy" id="268475"/>
    <lineage>
        <taxon>Eukaryota</taxon>
        <taxon>Metazoa</taxon>
        <taxon>Ecdysozoa</taxon>
        <taxon>Nematoda</taxon>
        <taxon>Enoplea</taxon>
        <taxon>Dorylaimia</taxon>
        <taxon>Trichinellida</taxon>
        <taxon>Trichinellidae</taxon>
        <taxon>Trichinella</taxon>
    </lineage>
</organism>
<dbReference type="AlphaFoldDB" id="A0A0V1I497"/>
<reference evidence="1 2" key="1">
    <citation type="submission" date="2015-01" db="EMBL/GenBank/DDBJ databases">
        <title>Evolution of Trichinella species and genotypes.</title>
        <authorList>
            <person name="Korhonen P.K."/>
            <person name="Edoardo P."/>
            <person name="Giuseppe L.R."/>
            <person name="Gasser R.B."/>
        </authorList>
    </citation>
    <scope>NUCLEOTIDE SEQUENCE [LARGE SCALE GENOMIC DNA]</scope>
    <source>
        <strain evidence="1">ISS1029</strain>
    </source>
</reference>